<accession>A0ABS4IUN6</accession>
<gene>
    <name evidence="2" type="ORF">J2Z66_002312</name>
</gene>
<sequence length="762" mass="84761">MFDKAVNGFKRWSWRKITLWIAVCILLAATLVWLLNRPASVVTNAGNHATSSALEFISSLNVTAAVPEEESRYSEGTQWFKAHEEQSMILWFDPKKGQIAVEDRRSGKLWSSNPGPEVLAQESTVGIWRSNLESPFIFNYFDDKKKNLLNSNTQEHPTTVEWAKIDQGVALCYKIDDLGFQIYVEYRLDKGQLTAHIPQLGIVETKTHLLTELDLLPFMGAAPNKSDGYLLVPDGPGGLIRFNKEGLELINSYSAPVYGLDWAVPSNTFFTRRTPISYPVFGINAGDGGYVAIIEEGAARANVVATPAGIVTPFNEAHAKFVLRRYYNQPSGLTTSKLGYDKKLPQEAISVRYIFLEQANADYVGMAEAYRGYLMEHRSIVRLDSGLERSPMQLQFVIGSSEASPLGEKLRMATTFAQVEEIVQRLAERGVTGIEVGLNGWQNGGDPGQLPKRFPVEADAGGEAGLRQLIAKLQLQGVKVSLSDRIDIASDSRKSGFSPSKDGIRAITGIPTTFTNPAGNTFSLISPIINLQKYMPKLVSEWKKLGIEGAHLVDLGNKLYSDFHPQHTLTRQDSMSVVGQMADTVRGALGNVKVSGGFDYLLGHVDHMFNFPLEYNFDLIIDEQVPFYPIAVHGLVAYSSAPANLREDQSMQFLRDIEYGAVPLFTLTHADPRILKKTSYSNLFSSQFDVLEEQILAEYEAQLATGVRNSFITGHRKLADGVYETEYESGQRVRVNYKDQPYRGDGFEIKPLYYQVSEKGGR</sequence>
<evidence type="ECO:0000256" key="1">
    <source>
        <dbReference type="SAM" id="Phobius"/>
    </source>
</evidence>
<protein>
    <submittedName>
        <fullName evidence="2">Uncharacterized protein</fullName>
    </submittedName>
</protein>
<organism evidence="2 3">
    <name type="scientific">Paenibacillus eucommiae</name>
    <dbReference type="NCBI Taxonomy" id="1355755"/>
    <lineage>
        <taxon>Bacteria</taxon>
        <taxon>Bacillati</taxon>
        <taxon>Bacillota</taxon>
        <taxon>Bacilli</taxon>
        <taxon>Bacillales</taxon>
        <taxon>Paenibacillaceae</taxon>
        <taxon>Paenibacillus</taxon>
    </lineage>
</organism>
<proteinExistence type="predicted"/>
<dbReference type="RefSeq" id="WP_209971474.1">
    <property type="nucleotide sequence ID" value="NZ_JAGGLB010000006.1"/>
</dbReference>
<reference evidence="2 3" key="1">
    <citation type="submission" date="2021-03" db="EMBL/GenBank/DDBJ databases">
        <title>Genomic Encyclopedia of Type Strains, Phase IV (KMG-IV): sequencing the most valuable type-strain genomes for metagenomic binning, comparative biology and taxonomic classification.</title>
        <authorList>
            <person name="Goeker M."/>
        </authorList>
    </citation>
    <scope>NUCLEOTIDE SEQUENCE [LARGE SCALE GENOMIC DNA]</scope>
    <source>
        <strain evidence="2 3">DSM 26048</strain>
    </source>
</reference>
<keyword evidence="3" id="KW-1185">Reference proteome</keyword>
<keyword evidence="1" id="KW-0812">Transmembrane</keyword>
<feature type="transmembrane region" description="Helical" evidence="1">
    <location>
        <begin position="17"/>
        <end position="35"/>
    </location>
</feature>
<keyword evidence="1" id="KW-0472">Membrane</keyword>
<dbReference type="InterPro" id="IPR043751">
    <property type="entry name" value="DUF5696"/>
</dbReference>
<name>A0ABS4IUN6_9BACL</name>
<dbReference type="Proteomes" id="UP001519287">
    <property type="component" value="Unassembled WGS sequence"/>
</dbReference>
<keyword evidence="1" id="KW-1133">Transmembrane helix</keyword>
<dbReference type="Pfam" id="PF18952">
    <property type="entry name" value="DUF5696"/>
    <property type="match status" value="1"/>
</dbReference>
<evidence type="ECO:0000313" key="2">
    <source>
        <dbReference type="EMBL" id="MBP1990706.1"/>
    </source>
</evidence>
<comment type="caution">
    <text evidence="2">The sequence shown here is derived from an EMBL/GenBank/DDBJ whole genome shotgun (WGS) entry which is preliminary data.</text>
</comment>
<evidence type="ECO:0000313" key="3">
    <source>
        <dbReference type="Proteomes" id="UP001519287"/>
    </source>
</evidence>
<dbReference type="EMBL" id="JAGGLB010000006">
    <property type="protein sequence ID" value="MBP1990706.1"/>
    <property type="molecule type" value="Genomic_DNA"/>
</dbReference>